<keyword evidence="7" id="KW-0547">Nucleotide-binding</keyword>
<dbReference type="EMBL" id="NJBN01000001">
    <property type="protein sequence ID" value="TKJ42488.1"/>
    <property type="molecule type" value="Genomic_DNA"/>
</dbReference>
<feature type="binding site" evidence="12">
    <location>
        <position position="57"/>
    </location>
    <ligand>
        <name>ATP</name>
        <dbReference type="ChEBI" id="CHEBI:30616"/>
    </ligand>
</feature>
<dbReference type="PRINTS" id="PR01243">
    <property type="entry name" value="NUCDPKINASE"/>
</dbReference>
<proteinExistence type="inferred from homology"/>
<dbReference type="PROSITE" id="PS51374">
    <property type="entry name" value="NDPK_LIKE"/>
    <property type="match status" value="1"/>
</dbReference>
<dbReference type="PANTHER" id="PTHR46161">
    <property type="entry name" value="NUCLEOSIDE DIPHOSPHATE KINASE"/>
    <property type="match status" value="1"/>
</dbReference>
<dbReference type="SMART" id="SM00562">
    <property type="entry name" value="NDK"/>
    <property type="match status" value="1"/>
</dbReference>
<keyword evidence="5" id="KW-0808">Transferase</keyword>
<evidence type="ECO:0000256" key="4">
    <source>
        <dbReference type="ARBA" id="ARBA00022553"/>
    </source>
</evidence>
<dbReference type="GO" id="GO:0006228">
    <property type="term" value="P:UTP biosynthetic process"/>
    <property type="evidence" value="ECO:0007669"/>
    <property type="project" value="InterPro"/>
</dbReference>
<evidence type="ECO:0000256" key="1">
    <source>
        <dbReference type="ARBA" id="ARBA00001946"/>
    </source>
</evidence>
<evidence type="ECO:0000256" key="10">
    <source>
        <dbReference type="ARBA" id="ARBA00022842"/>
    </source>
</evidence>
<dbReference type="InterPro" id="IPR034907">
    <property type="entry name" value="NDK-like_dom"/>
</dbReference>
<feature type="binding site" evidence="12">
    <location>
        <position position="91"/>
    </location>
    <ligand>
        <name>ATP</name>
        <dbReference type="ChEBI" id="CHEBI:30616"/>
    </ligand>
</feature>
<feature type="domain" description="Nucleoside diphosphate kinase-like" evidence="14">
    <location>
        <begin position="1"/>
        <end position="135"/>
    </location>
</feature>
<dbReference type="FunFam" id="3.30.70.141:FF:000017">
    <property type="entry name" value="Nucleoside diphosphate kinase"/>
    <property type="match status" value="1"/>
</dbReference>
<dbReference type="GO" id="GO:0004550">
    <property type="term" value="F:nucleoside diphosphate kinase activity"/>
    <property type="evidence" value="ECO:0007669"/>
    <property type="project" value="UniProtKB-EC"/>
</dbReference>
<organism evidence="15 16">
    <name type="scientific">candidate division LCP-89 bacterium B3_LCP</name>
    <dbReference type="NCBI Taxonomy" id="2012998"/>
    <lineage>
        <taxon>Bacteria</taxon>
        <taxon>Pseudomonadati</taxon>
        <taxon>Bacteria division LCP-89</taxon>
    </lineage>
</organism>
<dbReference type="AlphaFoldDB" id="A0A532V5M5"/>
<feature type="binding site" evidence="12">
    <location>
        <position position="102"/>
    </location>
    <ligand>
        <name>ATP</name>
        <dbReference type="ChEBI" id="CHEBI:30616"/>
    </ligand>
</feature>
<dbReference type="InterPro" id="IPR036850">
    <property type="entry name" value="NDK-like_dom_sf"/>
</dbReference>
<feature type="binding site" evidence="12">
    <location>
        <position position="9"/>
    </location>
    <ligand>
        <name>ATP</name>
        <dbReference type="ChEBI" id="CHEBI:30616"/>
    </ligand>
</feature>
<evidence type="ECO:0000256" key="9">
    <source>
        <dbReference type="ARBA" id="ARBA00022840"/>
    </source>
</evidence>
<evidence type="ECO:0000313" key="16">
    <source>
        <dbReference type="Proteomes" id="UP000319619"/>
    </source>
</evidence>
<keyword evidence="4" id="KW-0597">Phosphoprotein</keyword>
<protein>
    <recommendedName>
        <fullName evidence="3">nucleoside-diphosphate kinase</fullName>
        <ecNumber evidence="3">2.7.4.6</ecNumber>
    </recommendedName>
</protein>
<gene>
    <name evidence="15" type="ORF">CEE37_02040</name>
</gene>
<keyword evidence="6" id="KW-0479">Metal-binding</keyword>
<dbReference type="Pfam" id="PF00334">
    <property type="entry name" value="NDK"/>
    <property type="match status" value="1"/>
</dbReference>
<dbReference type="Proteomes" id="UP000319619">
    <property type="component" value="Unassembled WGS sequence"/>
</dbReference>
<dbReference type="CDD" id="cd04413">
    <property type="entry name" value="NDPk_I"/>
    <property type="match status" value="1"/>
</dbReference>
<evidence type="ECO:0000256" key="12">
    <source>
        <dbReference type="PROSITE-ProRule" id="PRU00706"/>
    </source>
</evidence>
<evidence type="ECO:0000313" key="15">
    <source>
        <dbReference type="EMBL" id="TKJ42488.1"/>
    </source>
</evidence>
<keyword evidence="8 15" id="KW-0418">Kinase</keyword>
<keyword evidence="9" id="KW-0067">ATP-binding</keyword>
<feature type="active site" description="Pros-phosphohistidine intermediate" evidence="12">
    <location>
        <position position="115"/>
    </location>
</feature>
<dbReference type="GO" id="GO:0046872">
    <property type="term" value="F:metal ion binding"/>
    <property type="evidence" value="ECO:0007669"/>
    <property type="project" value="UniProtKB-KW"/>
</dbReference>
<keyword evidence="11" id="KW-0546">Nucleotide metabolism</keyword>
<evidence type="ECO:0000256" key="7">
    <source>
        <dbReference type="ARBA" id="ARBA00022741"/>
    </source>
</evidence>
<comment type="cofactor">
    <cofactor evidence="1">
        <name>Mg(2+)</name>
        <dbReference type="ChEBI" id="CHEBI:18420"/>
    </cofactor>
</comment>
<sequence length="136" mass="15030">MERTLLIIKPDAVEANNIGNILKIIVDVGFTIKAMRMTRLTRDQAAKFYGIHEGKPFFESLLDYMTSGKIVPVALERENAVAKLREVLGATDPAKADTGTIRNLYGSSIERNASHGSDSAENGKIETAFFFGEMEY</sequence>
<evidence type="ECO:0000256" key="8">
    <source>
        <dbReference type="ARBA" id="ARBA00022777"/>
    </source>
</evidence>
<comment type="caution">
    <text evidence="15">The sequence shown here is derived from an EMBL/GenBank/DDBJ whole genome shotgun (WGS) entry which is preliminary data.</text>
</comment>
<evidence type="ECO:0000256" key="3">
    <source>
        <dbReference type="ARBA" id="ARBA00012966"/>
    </source>
</evidence>
<dbReference type="GO" id="GO:0006183">
    <property type="term" value="P:GTP biosynthetic process"/>
    <property type="evidence" value="ECO:0007669"/>
    <property type="project" value="InterPro"/>
</dbReference>
<evidence type="ECO:0000259" key="14">
    <source>
        <dbReference type="SMART" id="SM00562"/>
    </source>
</evidence>
<dbReference type="NCBIfam" id="NF001908">
    <property type="entry name" value="PRK00668.1"/>
    <property type="match status" value="1"/>
</dbReference>
<dbReference type="GO" id="GO:0006241">
    <property type="term" value="P:CTP biosynthetic process"/>
    <property type="evidence" value="ECO:0007669"/>
    <property type="project" value="InterPro"/>
</dbReference>
<evidence type="ECO:0000256" key="5">
    <source>
        <dbReference type="ARBA" id="ARBA00022679"/>
    </source>
</evidence>
<keyword evidence="10" id="KW-0460">Magnesium</keyword>
<dbReference type="SUPFAM" id="SSF54919">
    <property type="entry name" value="Nucleoside diphosphate kinase, NDK"/>
    <property type="match status" value="1"/>
</dbReference>
<dbReference type="InterPro" id="IPR001564">
    <property type="entry name" value="Nucleoside_diP_kinase"/>
</dbReference>
<dbReference type="PANTHER" id="PTHR46161:SF3">
    <property type="entry name" value="NUCLEOSIDE DIPHOSPHATE KINASE DDB_G0292928-RELATED"/>
    <property type="match status" value="1"/>
</dbReference>
<comment type="similarity">
    <text evidence="2 12 13">Belongs to the NDK family.</text>
</comment>
<accession>A0A532V5M5</accession>
<evidence type="ECO:0000256" key="11">
    <source>
        <dbReference type="ARBA" id="ARBA00023080"/>
    </source>
</evidence>
<dbReference type="Gene3D" id="3.30.70.141">
    <property type="entry name" value="Nucleoside diphosphate kinase-like domain"/>
    <property type="match status" value="1"/>
</dbReference>
<feature type="binding site" evidence="12">
    <location>
        <position position="85"/>
    </location>
    <ligand>
        <name>ATP</name>
        <dbReference type="ChEBI" id="CHEBI:30616"/>
    </ligand>
</feature>
<evidence type="ECO:0000256" key="13">
    <source>
        <dbReference type="RuleBase" id="RU004011"/>
    </source>
</evidence>
<name>A0A532V5M5_UNCL8</name>
<evidence type="ECO:0000256" key="2">
    <source>
        <dbReference type="ARBA" id="ARBA00008142"/>
    </source>
</evidence>
<dbReference type="GO" id="GO:0005524">
    <property type="term" value="F:ATP binding"/>
    <property type="evidence" value="ECO:0007669"/>
    <property type="project" value="UniProtKB-KW"/>
</dbReference>
<dbReference type="EC" id="2.7.4.6" evidence="3"/>
<evidence type="ECO:0000256" key="6">
    <source>
        <dbReference type="ARBA" id="ARBA00022723"/>
    </source>
</evidence>
<reference evidence="15 16" key="1">
    <citation type="submission" date="2017-06" db="EMBL/GenBank/DDBJ databases">
        <title>Novel microbial phyla capable of carbon fixation and sulfur reduction in deep-sea sediments.</title>
        <authorList>
            <person name="Huang J."/>
            <person name="Baker B."/>
            <person name="Wang Y."/>
        </authorList>
    </citation>
    <scope>NUCLEOTIDE SEQUENCE [LARGE SCALE GENOMIC DNA]</scope>
    <source>
        <strain evidence="15">B3_LCP</strain>
    </source>
</reference>
<feature type="binding site" evidence="12">
    <location>
        <position position="112"/>
    </location>
    <ligand>
        <name>ATP</name>
        <dbReference type="ChEBI" id="CHEBI:30616"/>
    </ligand>
</feature>